<comment type="caution">
    <text evidence="1">The sequence shown here is derived from an EMBL/GenBank/DDBJ whole genome shotgun (WGS) entry which is preliminary data.</text>
</comment>
<reference evidence="1 2" key="1">
    <citation type="journal article" date="2019" name="Commun. Biol.">
        <title>The bagworm genome reveals a unique fibroin gene that provides high tensile strength.</title>
        <authorList>
            <person name="Kono N."/>
            <person name="Nakamura H."/>
            <person name="Ohtoshi R."/>
            <person name="Tomita M."/>
            <person name="Numata K."/>
            <person name="Arakawa K."/>
        </authorList>
    </citation>
    <scope>NUCLEOTIDE SEQUENCE [LARGE SCALE GENOMIC DNA]</scope>
</reference>
<dbReference type="EMBL" id="BGZK01001177">
    <property type="protein sequence ID" value="GBP73515.1"/>
    <property type="molecule type" value="Genomic_DNA"/>
</dbReference>
<proteinExistence type="predicted"/>
<organism evidence="1 2">
    <name type="scientific">Eumeta variegata</name>
    <name type="common">Bagworm moth</name>
    <name type="synonym">Eumeta japonica</name>
    <dbReference type="NCBI Taxonomy" id="151549"/>
    <lineage>
        <taxon>Eukaryota</taxon>
        <taxon>Metazoa</taxon>
        <taxon>Ecdysozoa</taxon>
        <taxon>Arthropoda</taxon>
        <taxon>Hexapoda</taxon>
        <taxon>Insecta</taxon>
        <taxon>Pterygota</taxon>
        <taxon>Neoptera</taxon>
        <taxon>Endopterygota</taxon>
        <taxon>Lepidoptera</taxon>
        <taxon>Glossata</taxon>
        <taxon>Ditrysia</taxon>
        <taxon>Tineoidea</taxon>
        <taxon>Psychidae</taxon>
        <taxon>Oiketicinae</taxon>
        <taxon>Eumeta</taxon>
    </lineage>
</organism>
<dbReference type="AlphaFoldDB" id="A0A4C1YGP9"/>
<dbReference type="Proteomes" id="UP000299102">
    <property type="component" value="Unassembled WGS sequence"/>
</dbReference>
<protein>
    <submittedName>
        <fullName evidence="1">Uncharacterized protein</fullName>
    </submittedName>
</protein>
<gene>
    <name evidence="1" type="ORF">EVAR_89175_1</name>
</gene>
<keyword evidence="2" id="KW-1185">Reference proteome</keyword>
<sequence length="67" mass="7152">MISDCAQENRETRASPGVAAAARLAELHALTVLAQACRGLAMSLIQVYASTETACEDEMNTFYSNAN</sequence>
<name>A0A4C1YGP9_EUMVA</name>
<accession>A0A4C1YGP9</accession>
<evidence type="ECO:0000313" key="1">
    <source>
        <dbReference type="EMBL" id="GBP73515.1"/>
    </source>
</evidence>
<evidence type="ECO:0000313" key="2">
    <source>
        <dbReference type="Proteomes" id="UP000299102"/>
    </source>
</evidence>